<name>A0A4U9HXN2_9ENTR</name>
<evidence type="ECO:0000313" key="1">
    <source>
        <dbReference type="EMBL" id="VTP69508.1"/>
    </source>
</evidence>
<evidence type="ECO:0000313" key="2">
    <source>
        <dbReference type="Proteomes" id="UP000310719"/>
    </source>
</evidence>
<reference evidence="1 2" key="1">
    <citation type="submission" date="2019-05" db="EMBL/GenBank/DDBJ databases">
        <authorList>
            <consortium name="Pathogen Informatics"/>
        </authorList>
    </citation>
    <scope>NUCLEOTIDE SEQUENCE [LARGE SCALE GENOMIC DNA]</scope>
    <source>
        <strain evidence="1 2">NCTC13032</strain>
    </source>
</reference>
<gene>
    <name evidence="1" type="ORF">NCTC13032_04412</name>
</gene>
<dbReference type="Proteomes" id="UP000310719">
    <property type="component" value="Chromosome"/>
</dbReference>
<dbReference type="EMBL" id="LR590464">
    <property type="protein sequence ID" value="VTP69508.1"/>
    <property type="molecule type" value="Genomic_DNA"/>
</dbReference>
<dbReference type="AlphaFoldDB" id="A0A4U9HXN2"/>
<proteinExistence type="predicted"/>
<organism evidence="1 2">
    <name type="scientific">Leclercia adecarboxylata</name>
    <dbReference type="NCBI Taxonomy" id="83655"/>
    <lineage>
        <taxon>Bacteria</taxon>
        <taxon>Pseudomonadati</taxon>
        <taxon>Pseudomonadota</taxon>
        <taxon>Gammaproteobacteria</taxon>
        <taxon>Enterobacterales</taxon>
        <taxon>Enterobacteriaceae</taxon>
        <taxon>Leclercia</taxon>
    </lineage>
</organism>
<sequence>MIKPELKPLNPVNPGYAILLLKAWKGGIEGVEISILRNQDNLYLDSRG</sequence>
<protein>
    <submittedName>
        <fullName evidence="1">Uncharacterized protein</fullName>
    </submittedName>
</protein>
<accession>A0A4U9HXN2</accession>